<feature type="transmembrane region" description="Helical" evidence="9">
    <location>
        <begin position="174"/>
        <end position="194"/>
    </location>
</feature>
<dbReference type="InterPro" id="IPR051598">
    <property type="entry name" value="TSUP/Inactive_protease-like"/>
</dbReference>
<comment type="similarity">
    <text evidence="8">Belongs to the MobA family.</text>
</comment>
<feature type="region of interest" description="Disordered" evidence="10">
    <location>
        <begin position="459"/>
        <end position="499"/>
    </location>
</feature>
<dbReference type="SUPFAM" id="SSF53448">
    <property type="entry name" value="Nucleotide-diphospho-sugar transferases"/>
    <property type="match status" value="1"/>
</dbReference>
<evidence type="ECO:0000256" key="9">
    <source>
        <dbReference type="RuleBase" id="RU363041"/>
    </source>
</evidence>
<dbReference type="Pfam" id="PF12804">
    <property type="entry name" value="NTP_transf_3"/>
    <property type="match status" value="1"/>
</dbReference>
<feature type="binding site" evidence="8">
    <location>
        <position position="341"/>
    </location>
    <ligand>
        <name>GTP</name>
        <dbReference type="ChEBI" id="CHEBI:37565"/>
    </ligand>
</feature>
<dbReference type="EMBL" id="CP060782">
    <property type="protein sequence ID" value="QNP45854.1"/>
    <property type="molecule type" value="Genomic_DNA"/>
</dbReference>
<dbReference type="Proteomes" id="UP000516105">
    <property type="component" value="Chromosome"/>
</dbReference>
<evidence type="ECO:0000256" key="4">
    <source>
        <dbReference type="ARBA" id="ARBA00022989"/>
    </source>
</evidence>
<evidence type="ECO:0000256" key="2">
    <source>
        <dbReference type="ARBA" id="ARBA00022692"/>
    </source>
</evidence>
<dbReference type="Gene3D" id="3.90.550.10">
    <property type="entry name" value="Spore Coat Polysaccharide Biosynthesis Protein SpsA, Chain A"/>
    <property type="match status" value="1"/>
</dbReference>
<dbReference type="InterPro" id="IPR025877">
    <property type="entry name" value="MobA-like_NTP_Trfase"/>
</dbReference>
<evidence type="ECO:0000256" key="5">
    <source>
        <dbReference type="ARBA" id="ARBA00023134"/>
    </source>
</evidence>
<keyword evidence="7 8" id="KW-0501">Molybdenum cofactor biosynthesis</keyword>
<keyword evidence="3 8" id="KW-0460">Magnesium</keyword>
<evidence type="ECO:0000256" key="8">
    <source>
        <dbReference type="HAMAP-Rule" id="MF_00316"/>
    </source>
</evidence>
<accession>A0ABX6T8Y9</accession>
<feature type="region of interest" description="Disordered" evidence="10">
    <location>
        <begin position="396"/>
        <end position="420"/>
    </location>
</feature>
<gene>
    <name evidence="8" type="primary">mobA</name>
    <name evidence="12" type="ORF">H9L14_00575</name>
</gene>
<feature type="binding site" evidence="8">
    <location>
        <position position="309"/>
    </location>
    <ligand>
        <name>GTP</name>
        <dbReference type="ChEBI" id="CHEBI:37565"/>
    </ligand>
</feature>
<feature type="transmembrane region" description="Helical" evidence="9">
    <location>
        <begin position="72"/>
        <end position="89"/>
    </location>
</feature>
<evidence type="ECO:0000313" key="13">
    <source>
        <dbReference type="Proteomes" id="UP000516105"/>
    </source>
</evidence>
<evidence type="ECO:0000256" key="6">
    <source>
        <dbReference type="ARBA" id="ARBA00023136"/>
    </source>
</evidence>
<feature type="transmembrane region" description="Helical" evidence="9">
    <location>
        <begin position="50"/>
        <end position="66"/>
    </location>
</feature>
<keyword evidence="8" id="KW-0547">Nucleotide-binding</keyword>
<keyword evidence="8" id="KW-0479">Metal-binding</keyword>
<comment type="subcellular location">
    <subcellularLocation>
        <location evidence="9">Cell membrane</location>
        <topology evidence="9">Multi-pass membrane protein</topology>
    </subcellularLocation>
    <subcellularLocation>
        <location evidence="8">Cytoplasm</location>
    </subcellularLocation>
    <subcellularLocation>
        <location evidence="1">Membrane</location>
        <topology evidence="1">Multi-pass membrane protein</topology>
    </subcellularLocation>
</comment>
<dbReference type="EC" id="2.7.7.77" evidence="8"/>
<feature type="binding site" evidence="8">
    <location>
        <position position="341"/>
    </location>
    <ligand>
        <name>Mg(2+)</name>
        <dbReference type="ChEBI" id="CHEBI:18420"/>
    </ligand>
</feature>
<keyword evidence="8 12" id="KW-0808">Transferase</keyword>
<name>A0ABX6T8Y9_9SPHN</name>
<keyword evidence="9" id="KW-1003">Cell membrane</keyword>
<evidence type="ECO:0000256" key="10">
    <source>
        <dbReference type="SAM" id="MobiDB-lite"/>
    </source>
</evidence>
<keyword evidence="4 9" id="KW-1133">Transmembrane helix</keyword>
<keyword evidence="6 9" id="KW-0472">Membrane</keyword>
<keyword evidence="2 9" id="KW-0812">Transmembrane</keyword>
<dbReference type="InterPro" id="IPR002781">
    <property type="entry name" value="TM_pro_TauE-like"/>
</dbReference>
<comment type="catalytic activity">
    <reaction evidence="8">
        <text>Mo-molybdopterin + GTP + H(+) = Mo-molybdopterin guanine dinucleotide + diphosphate</text>
        <dbReference type="Rhea" id="RHEA:34243"/>
        <dbReference type="ChEBI" id="CHEBI:15378"/>
        <dbReference type="ChEBI" id="CHEBI:33019"/>
        <dbReference type="ChEBI" id="CHEBI:37565"/>
        <dbReference type="ChEBI" id="CHEBI:71302"/>
        <dbReference type="ChEBI" id="CHEBI:71310"/>
        <dbReference type="EC" id="2.7.7.77"/>
    </reaction>
</comment>
<reference evidence="12 13" key="1">
    <citation type="submission" date="2020-08" db="EMBL/GenBank/DDBJ databases">
        <title>Genome sequence of Sphingomonas sediminicola KACC 15039T.</title>
        <authorList>
            <person name="Hyun D.-W."/>
            <person name="Bae J.-W."/>
        </authorList>
    </citation>
    <scope>NUCLEOTIDE SEQUENCE [LARGE SCALE GENOMIC DNA]</scope>
    <source>
        <strain evidence="12 13">KACC 15039</strain>
    </source>
</reference>
<proteinExistence type="inferred from homology"/>
<comment type="function">
    <text evidence="8">Transfers a GMP moiety from GTP to Mo-molybdopterin (Mo-MPT) cofactor (Moco or molybdenum cofactor) to form Mo-molybdopterin guanine dinucleotide (Mo-MGD) cofactor.</text>
</comment>
<keyword evidence="8" id="KW-0963">Cytoplasm</keyword>
<sequence>MDGTTIIWIAALMAIAAALYSSVGHGGASAYLAIMALFSIAPETMRPTALALNLVVATFAAASFALKGQTNWRLLAAFAATAVPAAYIGGSVELPPEIYRPLVGVILLLAAARLFWQPERLAARPVHTPSLAVTLPAGAALGLLAGLTGTGGGIFLSPLIILFGWEEARKTSGIAAAFIVLNSAAGCSAIWRAFRSFRSNCRSSSRRSSPVRFSDLAGRVAPAKASPAAGTGDRPRDCRRQAATDVKIAAVILAGGEGSRIGGDKPMRLLGGTTLLDRAIDYASGLSDEVAVAVRDQLVGHAGVAIIRDNPTIEGPLAGLVAALGFGRDEDADAVLTLPADMPFLPPDLADRLAERLANNGAAIATSGGYLHPVCGLWLTATLDFVPEYLASGRRSLRGSRKRSAMSLSTGLPTPKTRSSISILRPNSLRRSEGFSARSRGLRLPRLPARLTHLRVGGRVRRRLPTPAGRSNPGSRGFRPCPRSTAPGETSRENRTLSAACPDLRSATSALRPGFAPTTRLAMARGTAFR</sequence>
<dbReference type="PANTHER" id="PTHR43701">
    <property type="entry name" value="MEMBRANE TRANSPORTER PROTEIN MJ0441-RELATED"/>
    <property type="match status" value="1"/>
</dbReference>
<comment type="domain">
    <text evidence="8">The N-terminal domain determines nucleotide recognition and specific binding, while the C-terminal domain determines the specific binding to the target protein.</text>
</comment>
<feature type="transmembrane region" description="Helical" evidence="9">
    <location>
        <begin position="136"/>
        <end position="162"/>
    </location>
</feature>
<evidence type="ECO:0000313" key="12">
    <source>
        <dbReference type="EMBL" id="QNP45854.1"/>
    </source>
</evidence>
<comment type="subunit">
    <text evidence="8">Monomer.</text>
</comment>
<evidence type="ECO:0000259" key="11">
    <source>
        <dbReference type="Pfam" id="PF12804"/>
    </source>
</evidence>
<evidence type="ECO:0000256" key="7">
    <source>
        <dbReference type="ARBA" id="ARBA00023150"/>
    </source>
</evidence>
<dbReference type="InterPro" id="IPR029044">
    <property type="entry name" value="Nucleotide-diphossugar_trans"/>
</dbReference>
<dbReference type="GO" id="GO:0016740">
    <property type="term" value="F:transferase activity"/>
    <property type="evidence" value="ECO:0007669"/>
    <property type="project" value="UniProtKB-KW"/>
</dbReference>
<comment type="caution">
    <text evidence="8">Lacks conserved residue(s) required for the propagation of feature annotation.</text>
</comment>
<organism evidence="12 13">
    <name type="scientific">Sphingomonas sediminicola</name>
    <dbReference type="NCBI Taxonomy" id="386874"/>
    <lineage>
        <taxon>Bacteria</taxon>
        <taxon>Pseudomonadati</taxon>
        <taxon>Pseudomonadota</taxon>
        <taxon>Alphaproteobacteria</taxon>
        <taxon>Sphingomonadales</taxon>
        <taxon>Sphingomonadaceae</taxon>
        <taxon>Sphingomonas</taxon>
    </lineage>
</organism>
<dbReference type="Pfam" id="PF01925">
    <property type="entry name" value="TauE"/>
    <property type="match status" value="1"/>
</dbReference>
<feature type="binding site" evidence="8">
    <location>
        <begin position="253"/>
        <end position="255"/>
    </location>
    <ligand>
        <name>GTP</name>
        <dbReference type="ChEBI" id="CHEBI:37565"/>
    </ligand>
</feature>
<dbReference type="CDD" id="cd02503">
    <property type="entry name" value="MobA"/>
    <property type="match status" value="1"/>
</dbReference>
<comment type="cofactor">
    <cofactor evidence="8">
        <name>Mg(2+)</name>
        <dbReference type="ChEBI" id="CHEBI:18420"/>
    </cofactor>
</comment>
<evidence type="ECO:0000256" key="1">
    <source>
        <dbReference type="ARBA" id="ARBA00004141"/>
    </source>
</evidence>
<comment type="similarity">
    <text evidence="9">Belongs to the 4-toluene sulfonate uptake permease (TSUP) (TC 2.A.102) family.</text>
</comment>
<dbReference type="PANTHER" id="PTHR43701:SF5">
    <property type="entry name" value="MEMBRANE TRANSPORTER PROTEIN-RELATED"/>
    <property type="match status" value="1"/>
</dbReference>
<feature type="transmembrane region" description="Helical" evidence="9">
    <location>
        <begin position="6"/>
        <end position="38"/>
    </location>
</feature>
<dbReference type="HAMAP" id="MF_00316">
    <property type="entry name" value="MobA"/>
    <property type="match status" value="1"/>
</dbReference>
<feature type="domain" description="MobA-like NTP transferase" evidence="11">
    <location>
        <begin position="250"/>
        <end position="398"/>
    </location>
</feature>
<keyword evidence="5 8" id="KW-0342">GTP-binding</keyword>
<feature type="binding site" evidence="8">
    <location>
        <position position="265"/>
    </location>
    <ligand>
        <name>GTP</name>
        <dbReference type="ChEBI" id="CHEBI:37565"/>
    </ligand>
</feature>
<keyword evidence="13" id="KW-1185">Reference proteome</keyword>
<evidence type="ECO:0000256" key="3">
    <source>
        <dbReference type="ARBA" id="ARBA00022842"/>
    </source>
</evidence>
<dbReference type="InterPro" id="IPR013482">
    <property type="entry name" value="Molybde_CF_guanTrfase"/>
</dbReference>
<protein>
    <recommendedName>
        <fullName evidence="8">Molybdenum cofactor guanylyltransferase</fullName>
        <shortName evidence="8">MoCo guanylyltransferase</shortName>
        <ecNumber evidence="8">2.7.7.77</ecNumber>
    </recommendedName>
    <alternativeName>
        <fullName evidence="8">GTP:molybdopterin guanylyltransferase</fullName>
    </alternativeName>
    <alternativeName>
        <fullName evidence="8">Mo-MPT guanylyltransferase</fullName>
    </alternativeName>
    <alternativeName>
        <fullName evidence="8">Molybdopterin guanylyltransferase</fullName>
    </alternativeName>
    <alternativeName>
        <fullName evidence="8">Molybdopterin-guanine dinucleotide synthase</fullName>
        <shortName evidence="8">MGD synthase</shortName>
    </alternativeName>
</protein>
<feature type="compositionally biased region" description="Polar residues" evidence="10">
    <location>
        <begin position="406"/>
        <end position="420"/>
    </location>
</feature>